<organism evidence="1 2">
    <name type="scientific">Pangasianodon gigas</name>
    <name type="common">Mekong giant catfish</name>
    <name type="synonym">Pangasius gigas</name>
    <dbReference type="NCBI Taxonomy" id="30993"/>
    <lineage>
        <taxon>Eukaryota</taxon>
        <taxon>Metazoa</taxon>
        <taxon>Chordata</taxon>
        <taxon>Craniata</taxon>
        <taxon>Vertebrata</taxon>
        <taxon>Euteleostomi</taxon>
        <taxon>Actinopterygii</taxon>
        <taxon>Neopterygii</taxon>
        <taxon>Teleostei</taxon>
        <taxon>Ostariophysi</taxon>
        <taxon>Siluriformes</taxon>
        <taxon>Pangasiidae</taxon>
        <taxon>Pangasianodon</taxon>
    </lineage>
</organism>
<dbReference type="EMBL" id="CM040470">
    <property type="protein sequence ID" value="MCI4388478.1"/>
    <property type="molecule type" value="Genomic_DNA"/>
</dbReference>
<evidence type="ECO:0000313" key="1">
    <source>
        <dbReference type="EMBL" id="MCI4388478.1"/>
    </source>
</evidence>
<name>A0ACC5XAU2_PANGG</name>
<accession>A0ACC5XAU2</accession>
<evidence type="ECO:0000313" key="2">
    <source>
        <dbReference type="Proteomes" id="UP000829447"/>
    </source>
</evidence>
<keyword evidence="2" id="KW-1185">Reference proteome</keyword>
<dbReference type="Proteomes" id="UP000829447">
    <property type="component" value="Linkage Group LG17"/>
</dbReference>
<gene>
    <name evidence="1" type="ORF">PGIGA_G00086520</name>
</gene>
<proteinExistence type="predicted"/>
<reference evidence="1 2" key="1">
    <citation type="journal article" date="2022" name="bioRxiv">
        <title>An ancient truncated duplication of the anti-Mullerian hormone receptor type 2 gene is a potential conserved master sex determinant in the Pangasiidae catfish family.</title>
        <authorList>
            <person name="Wen M."/>
            <person name="Pan Q."/>
            <person name="Jouanno E."/>
            <person name="Montfort J."/>
            <person name="Zahm M."/>
            <person name="Cabau C."/>
            <person name="Klopp C."/>
            <person name="Iampietro C."/>
            <person name="Roques C."/>
            <person name="Bouchez O."/>
            <person name="Castinel A."/>
            <person name="Donnadieu C."/>
            <person name="Parrinello H."/>
            <person name="Poncet C."/>
            <person name="Belmonte E."/>
            <person name="Gautier V."/>
            <person name="Avarre J.-C."/>
            <person name="Dugue R."/>
            <person name="Gustiano R."/>
            <person name="Ha T.T.T."/>
            <person name="Campet M."/>
            <person name="Sriphairoj K."/>
            <person name="Ribolli J."/>
            <person name="de Almeida F.L."/>
            <person name="Desvignes T."/>
            <person name="Postlethwait J.H."/>
            <person name="Bucao C.F."/>
            <person name="Robinson-Rechavi M."/>
            <person name="Bobe J."/>
            <person name="Herpin A."/>
            <person name="Guiguen Y."/>
        </authorList>
    </citation>
    <scope>NUCLEOTIDE SEQUENCE [LARGE SCALE GENOMIC DNA]</scope>
    <source>
        <strain evidence="1">YG-Dec2019</strain>
    </source>
</reference>
<sequence length="142" mass="15961">MGNSVQAVTLGQDRTEDSRGHRFQTLECPLELGKMSMLKWSVFVVFFLLALVPVNNAACWQAILKPGVTHCQDGLDKTWHPVGSSWINKQCLRCECKDGHMTCCHRWPTSVSGGCTIKYDHQTCTYELIYPDKSLPCRAIGK</sequence>
<protein>
    <submittedName>
        <fullName evidence="1">Uncharacterized protein</fullName>
    </submittedName>
</protein>
<comment type="caution">
    <text evidence="1">The sequence shown here is derived from an EMBL/GenBank/DDBJ whole genome shotgun (WGS) entry which is preliminary data.</text>
</comment>